<evidence type="ECO:0000313" key="2">
    <source>
        <dbReference type="Proteomes" id="UP000309618"/>
    </source>
</evidence>
<name>A0A4S5CD18_AERVE</name>
<dbReference type="EMBL" id="SSUX01000011">
    <property type="protein sequence ID" value="THJ43687.1"/>
    <property type="molecule type" value="Genomic_DNA"/>
</dbReference>
<gene>
    <name evidence="1" type="ORF">E8Q35_15395</name>
</gene>
<dbReference type="Proteomes" id="UP000309618">
    <property type="component" value="Unassembled WGS sequence"/>
</dbReference>
<organism evidence="1 2">
    <name type="scientific">Aeromonas veronii</name>
    <dbReference type="NCBI Taxonomy" id="654"/>
    <lineage>
        <taxon>Bacteria</taxon>
        <taxon>Pseudomonadati</taxon>
        <taxon>Pseudomonadota</taxon>
        <taxon>Gammaproteobacteria</taxon>
        <taxon>Aeromonadales</taxon>
        <taxon>Aeromonadaceae</taxon>
        <taxon>Aeromonas</taxon>
    </lineage>
</organism>
<dbReference type="InterPro" id="IPR027417">
    <property type="entry name" value="P-loop_NTPase"/>
</dbReference>
<dbReference type="AlphaFoldDB" id="A0A4S5CD18"/>
<reference evidence="1 2" key="1">
    <citation type="submission" date="2019-04" db="EMBL/GenBank/DDBJ databases">
        <title>Comparative genomics of Aeromonas veronii strains pathogenic to fish.</title>
        <authorList>
            <person name="Cascarano M.C."/>
            <person name="Smyrli M."/>
            <person name="Katharios P."/>
        </authorList>
    </citation>
    <scope>NUCLEOTIDE SEQUENCE [LARGE SCALE GENOMIC DNA]</scope>
    <source>
        <strain evidence="1 2">XU1</strain>
    </source>
</reference>
<sequence>MTVSIDENGMALMTTDDAVESIIESTFQSLHTRGVEPEKDAKIEEAYLKFTGGIPMLVEPIMSVRHWYLRGATGQGKTQAMQSACRKIAAWLGANFVYRPSDNYTPTQGDFVFNVLELAGEVSNMSTAGVVNVQEFEVNDEKIKFVSKVPLKMLAGMKLASYGFLLLDDFANAAINVQTSLLSALLDKKLGALDLGISSCFGLAGNVGISDGTKGIANTSSITSRVFSAIIYDTLENFTARTLNYYQNECGGDFGDAHYCSFLEAYPEHFFQIEKTRQGWVPFPTSRMHEAVIAACRRCLHTVDVQLKNGVDDPYSKALDQLFTRAVCAVGGDVASSLKHFYTCMLHYKAAPLARDIILEGKVDDESVLDDIQTRLGGMTSSDEMYFSSRFSQACGDYASAAMASAIKNNDMKRQSFLLGNLAVAVFGALRLEQEPLVMDEGHSRDLMSHFIRRLAILVDDRKHCFIDPIARKPVVHDSLAKLMESVFSQNQLALRKDPVRGGEVRLMTLFADVITNSTWRKHGDFNVSDATLNEIKSVLPSDGHHPNHGAIKQ</sequence>
<accession>A0A4S5CD18</accession>
<comment type="caution">
    <text evidence="1">The sequence shown here is derived from an EMBL/GenBank/DDBJ whole genome shotgun (WGS) entry which is preliminary data.</text>
</comment>
<proteinExistence type="predicted"/>
<evidence type="ECO:0000313" key="1">
    <source>
        <dbReference type="EMBL" id="THJ43687.1"/>
    </source>
</evidence>
<protein>
    <submittedName>
        <fullName evidence="1">Uncharacterized protein</fullName>
    </submittedName>
</protein>
<dbReference type="SUPFAM" id="SSF52540">
    <property type="entry name" value="P-loop containing nucleoside triphosphate hydrolases"/>
    <property type="match status" value="1"/>
</dbReference>
<dbReference type="RefSeq" id="WP_136502126.1">
    <property type="nucleotide sequence ID" value="NZ_SSUX01000011.1"/>
</dbReference>